<dbReference type="InterPro" id="IPR044952">
    <property type="entry name" value="SUV2"/>
</dbReference>
<dbReference type="EMBL" id="CP126649">
    <property type="protein sequence ID" value="WJZ82838.1"/>
    <property type="molecule type" value="Genomic_DNA"/>
</dbReference>
<evidence type="ECO:0000313" key="2">
    <source>
        <dbReference type="EMBL" id="WJZ82838.1"/>
    </source>
</evidence>
<dbReference type="Proteomes" id="UP001227230">
    <property type="component" value="Chromosome 2"/>
</dbReference>
<dbReference type="PANTHER" id="PTHR35761:SF1">
    <property type="entry name" value="PROTEIN SENSITIVE TO UV 2"/>
    <property type="match status" value="1"/>
</dbReference>
<sequence length="976" mass="108282">MSGEEGFEEWDADFLDQLIQVEELALSSTAAPCYASSSQYPHTHSPPHLEFSHSRYENTDTITHSPPPHLSQRLITDAQHGDARDLQVNRLKGELQRVSKQLTYLEQECLELRKERDEKEEKLKNVYSQMEAKGAEVHYLKSRNLENGVSQPCQNVNTSVNEADFRVDTAMPTCKAKGVQTDMADSTRLTVDNDLSAHDHLSNKLLTIWGSQSGQTSGKNLVSKLLVACETDFHVLFGCLSMNMASKMINSLADEDSSDLPSKGHIMSTPSEVAKASHLYSVLTKVSNGIVRLEALFEALLDLCGVGNAIIVHRSLCILHAVLNHLSGLERKAERRFILGFVVDLEAKKYCLVFPEGKGILGGWTTLTEKLRSLRVMTQEESKGFPGYVRTESRVGAPEEKAKESFADVFKSRAKSCGGRRNQGCRKLSRCSEAGRERSRRLGLKEGVAHLLVVTWIRCSLFGSLQRLLCRSLLSASHCAEITGEALLEEASRYMIPPPRSLFFLGKRDLSSSSSSSSSSSLSRLDWALVTSGRGSDRGCVLEVDALPLMDPLRVILVDGREMKGSSYSSKELGIIEEVLEDFSKRAIREDLEEGEEAGTHSWSSSCLAKFSHCIGMPTEGDNVIVEDLCFRDSIMDSHGPESAKSGGLVSVNKDETFYPVYNPLGARLFDAEVLRKKEHWEHGTAMLVSCVNWVSLFELMHQIAVGSTEECVILEAVSIMNVILMRSNAYLEREKFGTLVLKSVSQLLRKEAGLCVQKQAMHLLYLLLNSPNLLVIFCSGCKEEMKGAEDENNDAKNASAFREFSVILDGLANCVACCGNGTQELKLRRNAIIMLAFLASGKSGFEILLGHKLSKQTNFLVLILQLLVSEMDVEVGKSTEPPEIFKERTLLIREALIFLNRLVSNPSYSTAVLRVLTSSRDVASLTIDIANRLSRVGQGHWQSENAARQMRESEIVDLARVFRKRVFSYLGDKLS</sequence>
<protein>
    <submittedName>
        <fullName evidence="2">Uncharacterized protein</fullName>
    </submittedName>
</protein>
<dbReference type="PANTHER" id="PTHR35761">
    <property type="entry name" value="ATR INTERACTING PROTEIN"/>
    <property type="match status" value="1"/>
</dbReference>
<keyword evidence="1" id="KW-0175">Coiled coil</keyword>
<name>A0ABY9BK26_VITVI</name>
<reference evidence="2 3" key="1">
    <citation type="journal article" date="2023" name="Hortic Res">
        <title>The complete reference genome for grapevine (Vitis vinifera L.) genetics and breeding.</title>
        <authorList>
            <person name="Shi X."/>
            <person name="Cao S."/>
            <person name="Wang X."/>
            <person name="Huang S."/>
            <person name="Wang Y."/>
            <person name="Liu Z."/>
            <person name="Liu W."/>
            <person name="Leng X."/>
            <person name="Peng Y."/>
            <person name="Wang N."/>
            <person name="Wang Y."/>
            <person name="Ma Z."/>
            <person name="Xu X."/>
            <person name="Zhang F."/>
            <person name="Xue H."/>
            <person name="Zhong H."/>
            <person name="Wang Y."/>
            <person name="Zhang K."/>
            <person name="Velt A."/>
            <person name="Avia K."/>
            <person name="Holtgrawe D."/>
            <person name="Grimplet J."/>
            <person name="Matus J.T."/>
            <person name="Ware D."/>
            <person name="Wu X."/>
            <person name="Wang H."/>
            <person name="Liu C."/>
            <person name="Fang Y."/>
            <person name="Rustenholz C."/>
            <person name="Cheng Z."/>
            <person name="Xiao H."/>
            <person name="Zhou Y."/>
        </authorList>
    </citation>
    <scope>NUCLEOTIDE SEQUENCE [LARGE SCALE GENOMIC DNA]</scope>
    <source>
        <strain evidence="3">cv. Pinot noir / PN40024</strain>
        <tissue evidence="2">Leaf</tissue>
    </source>
</reference>
<evidence type="ECO:0000256" key="1">
    <source>
        <dbReference type="SAM" id="Coils"/>
    </source>
</evidence>
<proteinExistence type="predicted"/>
<organism evidence="2 3">
    <name type="scientific">Vitis vinifera</name>
    <name type="common">Grape</name>
    <dbReference type="NCBI Taxonomy" id="29760"/>
    <lineage>
        <taxon>Eukaryota</taxon>
        <taxon>Viridiplantae</taxon>
        <taxon>Streptophyta</taxon>
        <taxon>Embryophyta</taxon>
        <taxon>Tracheophyta</taxon>
        <taxon>Spermatophyta</taxon>
        <taxon>Magnoliopsida</taxon>
        <taxon>eudicotyledons</taxon>
        <taxon>Gunneridae</taxon>
        <taxon>Pentapetalae</taxon>
        <taxon>rosids</taxon>
        <taxon>Vitales</taxon>
        <taxon>Vitaceae</taxon>
        <taxon>Viteae</taxon>
        <taxon>Vitis</taxon>
    </lineage>
</organism>
<feature type="coiled-coil region" evidence="1">
    <location>
        <begin position="88"/>
        <end position="129"/>
    </location>
</feature>
<accession>A0ABY9BK26</accession>
<evidence type="ECO:0000313" key="3">
    <source>
        <dbReference type="Proteomes" id="UP001227230"/>
    </source>
</evidence>
<gene>
    <name evidence="2" type="ORF">VitviT2T_002563</name>
</gene>
<keyword evidence="3" id="KW-1185">Reference proteome</keyword>